<name>A0A9W6LZK3_9MICO</name>
<dbReference type="PANTHER" id="PTHR43537">
    <property type="entry name" value="TRANSCRIPTIONAL REGULATOR, GNTR FAMILY"/>
    <property type="match status" value="1"/>
</dbReference>
<keyword evidence="6" id="KW-1185">Reference proteome</keyword>
<dbReference type="AlphaFoldDB" id="A0A9W6LZK3"/>
<dbReference type="PROSITE" id="PS50949">
    <property type="entry name" value="HTH_GNTR"/>
    <property type="match status" value="1"/>
</dbReference>
<evidence type="ECO:0000256" key="3">
    <source>
        <dbReference type="ARBA" id="ARBA00023163"/>
    </source>
</evidence>
<evidence type="ECO:0000313" key="6">
    <source>
        <dbReference type="Proteomes" id="UP001142372"/>
    </source>
</evidence>
<evidence type="ECO:0000259" key="4">
    <source>
        <dbReference type="PROSITE" id="PS50949"/>
    </source>
</evidence>
<organism evidence="5 6">
    <name type="scientific">Leifsonia poae</name>
    <dbReference type="NCBI Taxonomy" id="110933"/>
    <lineage>
        <taxon>Bacteria</taxon>
        <taxon>Bacillati</taxon>
        <taxon>Actinomycetota</taxon>
        <taxon>Actinomycetes</taxon>
        <taxon>Micrococcales</taxon>
        <taxon>Microbacteriaceae</taxon>
        <taxon>Leifsonia</taxon>
    </lineage>
</organism>
<dbReference type="SMART" id="SM00345">
    <property type="entry name" value="HTH_GNTR"/>
    <property type="match status" value="1"/>
</dbReference>
<evidence type="ECO:0000256" key="2">
    <source>
        <dbReference type="ARBA" id="ARBA00023125"/>
    </source>
</evidence>
<accession>A0A9W6LZK3</accession>
<dbReference type="GO" id="GO:0003677">
    <property type="term" value="F:DNA binding"/>
    <property type="evidence" value="ECO:0007669"/>
    <property type="project" value="UniProtKB-KW"/>
</dbReference>
<evidence type="ECO:0000313" key="5">
    <source>
        <dbReference type="EMBL" id="GLJ76318.1"/>
    </source>
</evidence>
<evidence type="ECO:0000256" key="1">
    <source>
        <dbReference type="ARBA" id="ARBA00023015"/>
    </source>
</evidence>
<reference evidence="5" key="1">
    <citation type="journal article" date="2014" name="Int. J. Syst. Evol. Microbiol.">
        <title>Complete genome sequence of Corynebacterium casei LMG S-19264T (=DSM 44701T), isolated from a smear-ripened cheese.</title>
        <authorList>
            <consortium name="US DOE Joint Genome Institute (JGI-PGF)"/>
            <person name="Walter F."/>
            <person name="Albersmeier A."/>
            <person name="Kalinowski J."/>
            <person name="Ruckert C."/>
        </authorList>
    </citation>
    <scope>NUCLEOTIDE SEQUENCE</scope>
    <source>
        <strain evidence="5">VKM Ac-1401</strain>
    </source>
</reference>
<reference evidence="5" key="2">
    <citation type="submission" date="2023-01" db="EMBL/GenBank/DDBJ databases">
        <authorList>
            <person name="Sun Q."/>
            <person name="Evtushenko L."/>
        </authorList>
    </citation>
    <scope>NUCLEOTIDE SEQUENCE</scope>
    <source>
        <strain evidence="5">VKM Ac-1401</strain>
    </source>
</reference>
<dbReference type="SUPFAM" id="SSF46785">
    <property type="entry name" value="Winged helix' DNA-binding domain"/>
    <property type="match status" value="1"/>
</dbReference>
<dbReference type="InterPro" id="IPR036390">
    <property type="entry name" value="WH_DNA-bd_sf"/>
</dbReference>
<dbReference type="Proteomes" id="UP001142372">
    <property type="component" value="Unassembled WGS sequence"/>
</dbReference>
<dbReference type="PANTHER" id="PTHR43537:SF5">
    <property type="entry name" value="UXU OPERON TRANSCRIPTIONAL REGULATOR"/>
    <property type="match status" value="1"/>
</dbReference>
<comment type="caution">
    <text evidence="5">The sequence shown here is derived from an EMBL/GenBank/DDBJ whole genome shotgun (WGS) entry which is preliminary data.</text>
</comment>
<proteinExistence type="predicted"/>
<keyword evidence="3" id="KW-0804">Transcription</keyword>
<dbReference type="Gene3D" id="1.10.10.10">
    <property type="entry name" value="Winged helix-like DNA-binding domain superfamily/Winged helix DNA-binding domain"/>
    <property type="match status" value="1"/>
</dbReference>
<dbReference type="InterPro" id="IPR000524">
    <property type="entry name" value="Tscrpt_reg_HTH_GntR"/>
</dbReference>
<keyword evidence="1" id="KW-0805">Transcription regulation</keyword>
<dbReference type="GO" id="GO:0003700">
    <property type="term" value="F:DNA-binding transcription factor activity"/>
    <property type="evidence" value="ECO:0007669"/>
    <property type="project" value="InterPro"/>
</dbReference>
<feature type="domain" description="HTH gntR-type" evidence="4">
    <location>
        <begin position="12"/>
        <end position="79"/>
    </location>
</feature>
<dbReference type="EMBL" id="BSEN01000006">
    <property type="protein sequence ID" value="GLJ76318.1"/>
    <property type="molecule type" value="Genomic_DNA"/>
</dbReference>
<dbReference type="Pfam" id="PF00392">
    <property type="entry name" value="GntR"/>
    <property type="match status" value="1"/>
</dbReference>
<dbReference type="InterPro" id="IPR036388">
    <property type="entry name" value="WH-like_DNA-bd_sf"/>
</dbReference>
<sequence length="228" mass="24397">MTNAPLEQLSTRLLAQSAYEALRRMIITGQLAPGTRIRVDDLASRWHVSRTPVREAVSRLVLVDLVTVARNSRTAVAHWTPGDMLERAEMIGTLAEAAGERAMAMVPSAHDGSGEFDDAAADLLTARATASDVRAFVTLCCGILRRSGNRVALSTVSVHLAPLVGDFYVPAIAGRFGVRLDIAADERRTLVADLRQAIDAGDAPCVRSTIAAYVAALRRSHEGVGNIN</sequence>
<gene>
    <name evidence="5" type="ORF">GCM10017584_18920</name>
</gene>
<protein>
    <submittedName>
        <fullName evidence="5">GntR family transcriptional regulator</fullName>
    </submittedName>
</protein>
<keyword evidence="2" id="KW-0238">DNA-binding</keyword>
<dbReference type="RefSeq" id="WP_271176975.1">
    <property type="nucleotide sequence ID" value="NZ_BAAAJO010000005.1"/>
</dbReference>
<dbReference type="CDD" id="cd07377">
    <property type="entry name" value="WHTH_GntR"/>
    <property type="match status" value="1"/>
</dbReference>